<dbReference type="Gene3D" id="1.20.58.220">
    <property type="entry name" value="Phosphate transport system protein phou homolog 2, domain 2"/>
    <property type="match status" value="1"/>
</dbReference>
<comment type="similarity">
    <text evidence="1">Belongs to the UPF0111 family.</text>
</comment>
<gene>
    <name evidence="2" type="ordered locus">Desor_3060</name>
</gene>
<dbReference type="eggNOG" id="COG1392">
    <property type="taxonomic scope" value="Bacteria"/>
</dbReference>
<dbReference type="OrthoDB" id="9797568at2"/>
<dbReference type="STRING" id="768706.Desor_3060"/>
<accession>G7WID2</accession>
<dbReference type="HOGENOM" id="CLU_086031_0_0_9"/>
<protein>
    <submittedName>
        <fullName evidence="2">Phosphate transport regulator related to PhoU</fullName>
    </submittedName>
</protein>
<dbReference type="Pfam" id="PF01865">
    <property type="entry name" value="PhoU_div"/>
    <property type="match status" value="1"/>
</dbReference>
<dbReference type="KEGG" id="dor:Desor_3060"/>
<reference evidence="2 3" key="2">
    <citation type="journal article" date="2012" name="J. Bacteriol.">
        <title>Complete genome sequences of Desulfosporosinus orientis DSM765T, Desulfosporosinus youngiae DSM17734T, Desulfosporosinus meridiei DSM13257T, and Desulfosporosinus acidiphilus DSM22704T.</title>
        <authorList>
            <person name="Pester M."/>
            <person name="Brambilla E."/>
            <person name="Alazard D."/>
            <person name="Rattei T."/>
            <person name="Weinmaier T."/>
            <person name="Han J."/>
            <person name="Lucas S."/>
            <person name="Lapidus A."/>
            <person name="Cheng J.F."/>
            <person name="Goodwin L."/>
            <person name="Pitluck S."/>
            <person name="Peters L."/>
            <person name="Ovchinnikova G."/>
            <person name="Teshima H."/>
            <person name="Detter J.C."/>
            <person name="Han C.S."/>
            <person name="Tapia R."/>
            <person name="Land M.L."/>
            <person name="Hauser L."/>
            <person name="Kyrpides N.C."/>
            <person name="Ivanova N.N."/>
            <person name="Pagani I."/>
            <person name="Huntmann M."/>
            <person name="Wei C.L."/>
            <person name="Davenport K.W."/>
            <person name="Daligault H."/>
            <person name="Chain P.S."/>
            <person name="Chen A."/>
            <person name="Mavromatis K."/>
            <person name="Markowitz V."/>
            <person name="Szeto E."/>
            <person name="Mikhailova N."/>
            <person name="Pati A."/>
            <person name="Wagner M."/>
            <person name="Woyke T."/>
            <person name="Ollivier B."/>
            <person name="Klenk H.P."/>
            <person name="Spring S."/>
            <person name="Loy A."/>
        </authorList>
    </citation>
    <scope>NUCLEOTIDE SEQUENCE [LARGE SCALE GENOMIC DNA]</scope>
    <source>
        <strain evidence="3">ATCC 19365 / DSM 765 / NCIMB 8382 / VKM B-1628</strain>
    </source>
</reference>
<dbReference type="AlphaFoldDB" id="G7WID2"/>
<dbReference type="InterPro" id="IPR018445">
    <property type="entry name" value="Put_Phosphate_transp_reg"/>
</dbReference>
<dbReference type="PANTHER" id="PTHR37298:SF1">
    <property type="entry name" value="UPF0111 PROTEIN YKAA"/>
    <property type="match status" value="1"/>
</dbReference>
<keyword evidence="3" id="KW-1185">Reference proteome</keyword>
<organism evidence="2 3">
    <name type="scientific">Desulfosporosinus orientis (strain ATCC 19365 / DSM 765 / NCIMB 8382 / VKM B-1628 / Singapore I)</name>
    <name type="common">Desulfotomaculum orientis</name>
    <dbReference type="NCBI Taxonomy" id="768706"/>
    <lineage>
        <taxon>Bacteria</taxon>
        <taxon>Bacillati</taxon>
        <taxon>Bacillota</taxon>
        <taxon>Clostridia</taxon>
        <taxon>Eubacteriales</taxon>
        <taxon>Desulfitobacteriaceae</taxon>
        <taxon>Desulfosporosinus</taxon>
    </lineage>
</organism>
<name>G7WID2_DESOD</name>
<evidence type="ECO:0000313" key="3">
    <source>
        <dbReference type="Proteomes" id="UP000006346"/>
    </source>
</evidence>
<dbReference type="RefSeq" id="WP_014185388.1">
    <property type="nucleotide sequence ID" value="NC_016584.1"/>
</dbReference>
<dbReference type="Proteomes" id="UP000006346">
    <property type="component" value="Chromosome"/>
</dbReference>
<dbReference type="PATRIC" id="fig|768706.3.peg.3076"/>
<evidence type="ECO:0000256" key="1">
    <source>
        <dbReference type="ARBA" id="ARBA00008591"/>
    </source>
</evidence>
<dbReference type="EMBL" id="CP003108">
    <property type="protein sequence ID" value="AET68580.1"/>
    <property type="molecule type" value="Genomic_DNA"/>
</dbReference>
<evidence type="ECO:0000313" key="2">
    <source>
        <dbReference type="EMBL" id="AET68580.1"/>
    </source>
</evidence>
<reference evidence="3" key="1">
    <citation type="submission" date="2011-11" db="EMBL/GenBank/DDBJ databases">
        <title>Complete sequence of Desulfosporosinus orientis DSM 765.</title>
        <authorList>
            <person name="Lucas S."/>
            <person name="Han J."/>
            <person name="Lapidus A."/>
            <person name="Cheng J.-F."/>
            <person name="Goodwin L."/>
            <person name="Pitluck S."/>
            <person name="Peters L."/>
            <person name="Ovchinnikova G."/>
            <person name="Teshima H."/>
            <person name="Detter J.C."/>
            <person name="Han C."/>
            <person name="Tapia R."/>
            <person name="Land M."/>
            <person name="Hauser L."/>
            <person name="Kyrpides N."/>
            <person name="Ivanova N."/>
            <person name="Pagani I."/>
            <person name="Pester M."/>
            <person name="Spring S."/>
            <person name="Ollivier B."/>
            <person name="Rattei T."/>
            <person name="Klenk H.-P."/>
            <person name="Wagner M."/>
            <person name="Loy A."/>
            <person name="Woyke T."/>
        </authorList>
    </citation>
    <scope>NUCLEOTIDE SEQUENCE [LARGE SCALE GENOMIC DNA]</scope>
    <source>
        <strain evidence="3">ATCC 19365 / DSM 765 / NCIMB 8382 / VKM B-1628</strain>
    </source>
</reference>
<sequence length="207" mass="24019">MGKENFWEKLFPVKYDFYQMIGMQAEISAKVTASLDAWIRNHSEESYRQLLQEAETADQLRFDMESKLIEAFATPFDRQDIYSLSNDMDKIVEYAKSTLLEIEAFEVKVDSVIQNMLQQLTSGTDNLAEAISLLKEDPLQAQLQIRNIRQVQQSIEEEYRAGMALLFKNPDPMLALIYREVYHHIKDAEVSLGYTADTLHRIIMRLA</sequence>
<dbReference type="InterPro" id="IPR052912">
    <property type="entry name" value="UPF0111_domain"/>
</dbReference>
<proteinExistence type="inferred from homology"/>
<dbReference type="PANTHER" id="PTHR37298">
    <property type="entry name" value="UPF0111 PROTEIN YKAA"/>
    <property type="match status" value="1"/>
</dbReference>
<dbReference type="InterPro" id="IPR038078">
    <property type="entry name" value="PhoU-like_sf"/>
</dbReference>